<evidence type="ECO:0000256" key="4">
    <source>
        <dbReference type="ARBA" id="ARBA00022490"/>
    </source>
</evidence>
<comment type="similarity">
    <text evidence="3 10">Belongs to the FKBP-type PPIase family.</text>
</comment>
<evidence type="ECO:0000256" key="8">
    <source>
        <dbReference type="ARBA" id="ARBA00037071"/>
    </source>
</evidence>
<evidence type="ECO:0000256" key="7">
    <source>
        <dbReference type="ARBA" id="ARBA00023235"/>
    </source>
</evidence>
<evidence type="ECO:0000256" key="9">
    <source>
        <dbReference type="PROSITE-ProRule" id="PRU00277"/>
    </source>
</evidence>
<evidence type="ECO:0000259" key="11">
    <source>
        <dbReference type="PROSITE" id="PS50059"/>
    </source>
</evidence>
<dbReference type="GO" id="GO:0003755">
    <property type="term" value="F:peptidyl-prolyl cis-trans isomerase activity"/>
    <property type="evidence" value="ECO:0007669"/>
    <property type="project" value="UniProtKB-UniRule"/>
</dbReference>
<name>A0A383XR49_9GAMM</name>
<evidence type="ECO:0000256" key="10">
    <source>
        <dbReference type="RuleBase" id="RU003915"/>
    </source>
</evidence>
<comment type="function">
    <text evidence="8">Also involved in hydrogenase metallocenter assembly, probably by participating in the nickel insertion step. This function in hydrogenase biosynthesis requires chaperone activity and the presence of the metal-binding domain, but not PPIase activity.</text>
</comment>
<comment type="caution">
    <text evidence="12">The sequence shown here is derived from an EMBL/GenBank/DDBJ whole genome shotgun (WGS) entry which is preliminary data.</text>
</comment>
<dbReference type="PROSITE" id="PS50059">
    <property type="entry name" value="FKBP_PPIASE"/>
    <property type="match status" value="1"/>
</dbReference>
<dbReference type="InterPro" id="IPR001179">
    <property type="entry name" value="PPIase_FKBP_dom"/>
</dbReference>
<sequence length="159" mass="17041">MQIAENTVASFHYVLKTPEGEVLESSREAEPMAYLHGTGGIIPGLEEEMSGKSTGDRFEATIPPEKAYGEHDPARVQQVPLAAFQGVDKVEPGMVFRASTDGGDIPVVIRAVEGDTVVVDANHQMAGQTLVFDIEITDVREATPQELEHGHVHAGGADH</sequence>
<accession>A0A383XR49</accession>
<keyword evidence="7 9" id="KW-0413">Isomerase</keyword>
<dbReference type="InterPro" id="IPR046357">
    <property type="entry name" value="PPIase_dom_sf"/>
</dbReference>
<evidence type="ECO:0000313" key="12">
    <source>
        <dbReference type="EMBL" id="PWN55103.1"/>
    </source>
</evidence>
<keyword evidence="6" id="KW-0143">Chaperone</keyword>
<proteinExistence type="inferred from homology"/>
<dbReference type="RefSeq" id="WP_109721102.1">
    <property type="nucleotide sequence ID" value="NZ_QEQK01000013.1"/>
</dbReference>
<dbReference type="EC" id="5.2.1.8" evidence="10"/>
<evidence type="ECO:0000256" key="5">
    <source>
        <dbReference type="ARBA" id="ARBA00023110"/>
    </source>
</evidence>
<dbReference type="GO" id="GO:0042026">
    <property type="term" value="P:protein refolding"/>
    <property type="evidence" value="ECO:0007669"/>
    <property type="project" value="UniProtKB-ARBA"/>
</dbReference>
<dbReference type="PANTHER" id="PTHR47861:SF3">
    <property type="entry name" value="FKBP-TYPE PEPTIDYL-PROLYL CIS-TRANS ISOMERASE SLYD"/>
    <property type="match status" value="1"/>
</dbReference>
<dbReference type="Gene3D" id="3.10.50.40">
    <property type="match status" value="1"/>
</dbReference>
<dbReference type="Proteomes" id="UP000251800">
    <property type="component" value="Unassembled WGS sequence"/>
</dbReference>
<evidence type="ECO:0000256" key="2">
    <source>
        <dbReference type="ARBA" id="ARBA00004496"/>
    </source>
</evidence>
<evidence type="ECO:0000256" key="1">
    <source>
        <dbReference type="ARBA" id="ARBA00000971"/>
    </source>
</evidence>
<dbReference type="PANTHER" id="PTHR47861">
    <property type="entry name" value="FKBP-TYPE PEPTIDYL-PROLYL CIS-TRANS ISOMERASE SLYD"/>
    <property type="match status" value="1"/>
</dbReference>
<keyword evidence="13" id="KW-1185">Reference proteome</keyword>
<dbReference type="SUPFAM" id="SSF54534">
    <property type="entry name" value="FKBP-like"/>
    <property type="match status" value="1"/>
</dbReference>
<evidence type="ECO:0000256" key="3">
    <source>
        <dbReference type="ARBA" id="ARBA00006577"/>
    </source>
</evidence>
<evidence type="ECO:0000256" key="6">
    <source>
        <dbReference type="ARBA" id="ARBA00023186"/>
    </source>
</evidence>
<comment type="catalytic activity">
    <reaction evidence="1 9 10">
        <text>[protein]-peptidylproline (omega=180) = [protein]-peptidylproline (omega=0)</text>
        <dbReference type="Rhea" id="RHEA:16237"/>
        <dbReference type="Rhea" id="RHEA-COMP:10747"/>
        <dbReference type="Rhea" id="RHEA-COMP:10748"/>
        <dbReference type="ChEBI" id="CHEBI:83833"/>
        <dbReference type="ChEBI" id="CHEBI:83834"/>
        <dbReference type="EC" id="5.2.1.8"/>
    </reaction>
</comment>
<feature type="domain" description="PPIase FKBP-type" evidence="11">
    <location>
        <begin position="6"/>
        <end position="80"/>
    </location>
</feature>
<organism evidence="12 13">
    <name type="scientific">Abyssibacter profundi</name>
    <dbReference type="NCBI Taxonomy" id="2182787"/>
    <lineage>
        <taxon>Bacteria</taxon>
        <taxon>Pseudomonadati</taxon>
        <taxon>Pseudomonadota</taxon>
        <taxon>Gammaproteobacteria</taxon>
        <taxon>Chromatiales</taxon>
        <taxon>Oceanococcaceae</taxon>
        <taxon>Abyssibacter</taxon>
    </lineage>
</organism>
<keyword evidence="5 9" id="KW-0697">Rotamase</keyword>
<dbReference type="EMBL" id="QEQK01000013">
    <property type="protein sequence ID" value="PWN55103.1"/>
    <property type="molecule type" value="Genomic_DNA"/>
</dbReference>
<protein>
    <recommendedName>
        <fullName evidence="10">Peptidyl-prolyl cis-trans isomerase</fullName>
        <ecNumber evidence="10">5.2.1.8</ecNumber>
    </recommendedName>
</protein>
<dbReference type="Pfam" id="PF00254">
    <property type="entry name" value="FKBP_C"/>
    <property type="match status" value="1"/>
</dbReference>
<reference evidence="12 13" key="1">
    <citation type="submission" date="2018-05" db="EMBL/GenBank/DDBJ databases">
        <title>Abyssibacter profundi OUC007T gen. nov., sp. nov, a marine bacterium isolated from seawater of the Mariana Trench.</title>
        <authorList>
            <person name="Zhou S."/>
        </authorList>
    </citation>
    <scope>NUCLEOTIDE SEQUENCE [LARGE SCALE GENOMIC DNA]</scope>
    <source>
        <strain evidence="12 13">OUC007</strain>
    </source>
</reference>
<dbReference type="AlphaFoldDB" id="A0A383XR49"/>
<gene>
    <name evidence="12" type="ORF">DEH80_13825</name>
</gene>
<evidence type="ECO:0000313" key="13">
    <source>
        <dbReference type="Proteomes" id="UP000251800"/>
    </source>
</evidence>
<dbReference type="GO" id="GO:0005737">
    <property type="term" value="C:cytoplasm"/>
    <property type="evidence" value="ECO:0007669"/>
    <property type="project" value="UniProtKB-SubCell"/>
</dbReference>
<keyword evidence="4" id="KW-0963">Cytoplasm</keyword>
<dbReference type="OrthoDB" id="9808891at2"/>
<comment type="subcellular location">
    <subcellularLocation>
        <location evidence="2">Cytoplasm</location>
    </subcellularLocation>
</comment>